<protein>
    <recommendedName>
        <fullName evidence="3">Ribosomal protein S6--L-glutamate ligase</fullName>
    </recommendedName>
</protein>
<evidence type="ECO:0000313" key="1">
    <source>
        <dbReference type="EMBL" id="GAA4967322.1"/>
    </source>
</evidence>
<reference evidence="2" key="1">
    <citation type="journal article" date="2019" name="Int. J. Syst. Evol. Microbiol.">
        <title>The Global Catalogue of Microorganisms (GCM) 10K type strain sequencing project: providing services to taxonomists for standard genome sequencing and annotation.</title>
        <authorList>
            <consortium name="The Broad Institute Genomics Platform"/>
            <consortium name="The Broad Institute Genome Sequencing Center for Infectious Disease"/>
            <person name="Wu L."/>
            <person name="Ma J."/>
        </authorList>
    </citation>
    <scope>NUCLEOTIDE SEQUENCE [LARGE SCALE GENOMIC DNA]</scope>
    <source>
        <strain evidence="2">JCM 17986</strain>
    </source>
</reference>
<organism evidence="1 2">
    <name type="scientific">Yinghuangia aomiensis</name>
    <dbReference type="NCBI Taxonomy" id="676205"/>
    <lineage>
        <taxon>Bacteria</taxon>
        <taxon>Bacillati</taxon>
        <taxon>Actinomycetota</taxon>
        <taxon>Actinomycetes</taxon>
        <taxon>Kitasatosporales</taxon>
        <taxon>Streptomycetaceae</taxon>
        <taxon>Yinghuangia</taxon>
    </lineage>
</organism>
<dbReference type="Proteomes" id="UP001500466">
    <property type="component" value="Unassembled WGS sequence"/>
</dbReference>
<accession>A0ABP9HCK0</accession>
<dbReference type="EMBL" id="BAABHS010000011">
    <property type="protein sequence ID" value="GAA4967322.1"/>
    <property type="molecule type" value="Genomic_DNA"/>
</dbReference>
<evidence type="ECO:0000313" key="2">
    <source>
        <dbReference type="Proteomes" id="UP001500466"/>
    </source>
</evidence>
<dbReference type="PANTHER" id="PTHR21621">
    <property type="entry name" value="RIBOSOMAL PROTEIN S6 MODIFICATION PROTEIN"/>
    <property type="match status" value="1"/>
</dbReference>
<sequence length="273" mass="28213">MSARIRIVSEQADHTTMLAYAAAVRARGHTVETLHPDVPDPDLSADLYLLKSRTPQAIRLARRAEAAGAVVCNSADATALCVDRAAMAARAREAGVPFPPTHAFAGPASLAVPGRLILKSRHCRKDEPLPAVGTAAELRTAGWPDEPVVAQAFADGDGWDHKFWAVGDRIFAGLRRPPTAEAAQAGKRTVPVPDPSAASLDVVRAVGAAFGLHVYGVDIIATASGPLVVDINAFPGLSGLPDAAAALAALTGRLLTASPETPAQPGRTTVAAK</sequence>
<proteinExistence type="predicted"/>
<dbReference type="Gene3D" id="3.30.470.20">
    <property type="entry name" value="ATP-grasp fold, B domain"/>
    <property type="match status" value="1"/>
</dbReference>
<dbReference type="RefSeq" id="WP_345676458.1">
    <property type="nucleotide sequence ID" value="NZ_BAABHS010000011.1"/>
</dbReference>
<name>A0ABP9HCK0_9ACTN</name>
<dbReference type="PANTHER" id="PTHR21621:SF0">
    <property type="entry name" value="BETA-CITRYLGLUTAMATE SYNTHASE B-RELATED"/>
    <property type="match status" value="1"/>
</dbReference>
<comment type="caution">
    <text evidence="1">The sequence shown here is derived from an EMBL/GenBank/DDBJ whole genome shotgun (WGS) entry which is preliminary data.</text>
</comment>
<evidence type="ECO:0008006" key="3">
    <source>
        <dbReference type="Google" id="ProtNLM"/>
    </source>
</evidence>
<keyword evidence="2" id="KW-1185">Reference proteome</keyword>
<dbReference type="SUPFAM" id="SSF56059">
    <property type="entry name" value="Glutathione synthetase ATP-binding domain-like"/>
    <property type="match status" value="1"/>
</dbReference>
<gene>
    <name evidence="1" type="ORF">GCM10023205_35280</name>
</gene>